<dbReference type="InterPro" id="IPR009078">
    <property type="entry name" value="Ferritin-like_SF"/>
</dbReference>
<dbReference type="Pfam" id="PF11583">
    <property type="entry name" value="AurF"/>
    <property type="match status" value="1"/>
</dbReference>
<dbReference type="Gene3D" id="1.10.620.20">
    <property type="entry name" value="Ribonucleotide Reductase, subunit A"/>
    <property type="match status" value="1"/>
</dbReference>
<evidence type="ECO:0000313" key="5">
    <source>
        <dbReference type="Proteomes" id="UP000465302"/>
    </source>
</evidence>
<dbReference type="InterPro" id="IPR025859">
    <property type="entry name" value="AurF/CmlI"/>
</dbReference>
<evidence type="ECO:0000313" key="4">
    <source>
        <dbReference type="Proteomes" id="UP000220914"/>
    </source>
</evidence>
<accession>A0A2A7N8P3</accession>
<evidence type="ECO:0000256" key="1">
    <source>
        <dbReference type="SAM" id="MobiDB-lite"/>
    </source>
</evidence>
<reference evidence="3 4" key="1">
    <citation type="submission" date="2017-10" db="EMBL/GenBank/DDBJ databases">
        <title>The new phylogeny of genus Mycobacterium.</title>
        <authorList>
            <person name="Tortoli E."/>
            <person name="Trovato A."/>
            <person name="Cirillo D.M."/>
        </authorList>
    </citation>
    <scope>NUCLEOTIDE SEQUENCE [LARGE SCALE GENOMIC DNA]</scope>
    <source>
        <strain evidence="3 4">CCUG37673</strain>
    </source>
</reference>
<dbReference type="Proteomes" id="UP000220914">
    <property type="component" value="Unassembled WGS sequence"/>
</dbReference>
<dbReference type="GO" id="GO:0016491">
    <property type="term" value="F:oxidoreductase activity"/>
    <property type="evidence" value="ECO:0007669"/>
    <property type="project" value="InterPro"/>
</dbReference>
<organism evidence="3 4">
    <name type="scientific">Mycolicibacterium agri</name>
    <name type="common">Mycobacterium agri</name>
    <dbReference type="NCBI Taxonomy" id="36811"/>
    <lineage>
        <taxon>Bacteria</taxon>
        <taxon>Bacillati</taxon>
        <taxon>Actinomycetota</taxon>
        <taxon>Actinomycetes</taxon>
        <taxon>Mycobacteriales</taxon>
        <taxon>Mycobacteriaceae</taxon>
        <taxon>Mycolicibacterium</taxon>
    </lineage>
</organism>
<reference evidence="2" key="3">
    <citation type="submission" date="2020-02" db="EMBL/GenBank/DDBJ databases">
        <authorList>
            <person name="Matsumoto Y."/>
            <person name="Motooka D."/>
            <person name="Nakamura S."/>
        </authorList>
    </citation>
    <scope>NUCLEOTIDE SEQUENCE</scope>
    <source>
        <strain evidence="2">JCM 6377</strain>
    </source>
</reference>
<evidence type="ECO:0000313" key="3">
    <source>
        <dbReference type="EMBL" id="PEG40189.1"/>
    </source>
</evidence>
<name>A0A2A7N8P3_MYCAG</name>
<dbReference type="SUPFAM" id="SSF47240">
    <property type="entry name" value="Ferritin-like"/>
    <property type="match status" value="1"/>
</dbReference>
<dbReference type="RefSeq" id="WP_097939553.1">
    <property type="nucleotide sequence ID" value="NZ_BLKS01000004.1"/>
</dbReference>
<dbReference type="Proteomes" id="UP000465302">
    <property type="component" value="Unassembled WGS sequence"/>
</dbReference>
<reference evidence="2 5" key="2">
    <citation type="journal article" date="2019" name="Emerg. Microbes Infect.">
        <title>Comprehensive subspecies identification of 175 nontuberculous mycobacteria species based on 7547 genomic profiles.</title>
        <authorList>
            <person name="Matsumoto Y."/>
            <person name="Kinjo T."/>
            <person name="Motooka D."/>
            <person name="Nabeya D."/>
            <person name="Jung N."/>
            <person name="Uechi K."/>
            <person name="Horii T."/>
            <person name="Iida T."/>
            <person name="Fujita J."/>
            <person name="Nakamura S."/>
        </authorList>
    </citation>
    <scope>NUCLEOTIDE SEQUENCE [LARGE SCALE GENOMIC DNA]</scope>
    <source>
        <strain evidence="2 5">JCM 6377</strain>
    </source>
</reference>
<sequence length="312" mass="36252">MTASVRQQPEGSSAPRVREPSRQEFADRLLKGSVKKSYAPVVDIDWDAPLDPDKFFLPPRCVSLYDTPMWDEMTREQQIELSRQELVNTLSAGIWFENILNQALLRKIMHQDPTARATHYELTEMGDETRHMVMFGKAIEHLGAKPVQPRWWQRVIINALPLGFKGSVLWVAALIGEEIFDSLQRQMMDDDDLQPMVQRLMRIHVTEEARHIQFARDGLRKRTQHMGRLTRLWVANINGLGGLFFRYLFTNRIPYYRVGLDADRARQLARTSRNRHEVQVSGFAPLAAFLEEVGLMGPISRRMWRRTGFLPR</sequence>
<evidence type="ECO:0000313" key="2">
    <source>
        <dbReference type="EMBL" id="GFG55762.1"/>
    </source>
</evidence>
<proteinExistence type="predicted"/>
<feature type="compositionally biased region" description="Polar residues" evidence="1">
    <location>
        <begin position="1"/>
        <end position="11"/>
    </location>
</feature>
<comment type="caution">
    <text evidence="3">The sequence shown here is derived from an EMBL/GenBank/DDBJ whole genome shotgun (WGS) entry which is preliminary data.</text>
</comment>
<dbReference type="InterPro" id="IPR012348">
    <property type="entry name" value="RNR-like"/>
</dbReference>
<dbReference type="OrthoDB" id="786532at2"/>
<feature type="region of interest" description="Disordered" evidence="1">
    <location>
        <begin position="1"/>
        <end position="22"/>
    </location>
</feature>
<protein>
    <submittedName>
        <fullName evidence="3">Aminobenzoate oxygenase</fullName>
    </submittedName>
</protein>
<keyword evidence="4" id="KW-1185">Reference proteome</keyword>
<dbReference type="EMBL" id="BLKS01000004">
    <property type="protein sequence ID" value="GFG55762.1"/>
    <property type="molecule type" value="Genomic_DNA"/>
</dbReference>
<gene>
    <name evidence="3" type="ORF">CQY20_08040</name>
    <name evidence="2" type="ORF">MAGR_72030</name>
</gene>
<dbReference type="AlphaFoldDB" id="A0A2A7N8P3"/>
<dbReference type="EMBL" id="PDCP01000011">
    <property type="protein sequence ID" value="PEG40189.1"/>
    <property type="molecule type" value="Genomic_DNA"/>
</dbReference>